<gene>
    <name evidence="1" type="ORF">DPMN_013045</name>
</gene>
<comment type="caution">
    <text evidence="1">The sequence shown here is derived from an EMBL/GenBank/DDBJ whole genome shotgun (WGS) entry which is preliminary data.</text>
</comment>
<dbReference type="AlphaFoldDB" id="A0A9D4N860"/>
<accession>A0A9D4N860</accession>
<proteinExistence type="predicted"/>
<dbReference type="EMBL" id="JAIWYP010000001">
    <property type="protein sequence ID" value="KAH3888999.1"/>
    <property type="molecule type" value="Genomic_DNA"/>
</dbReference>
<reference evidence="1" key="2">
    <citation type="submission" date="2020-11" db="EMBL/GenBank/DDBJ databases">
        <authorList>
            <person name="McCartney M.A."/>
            <person name="Auch B."/>
            <person name="Kono T."/>
            <person name="Mallez S."/>
            <person name="Becker A."/>
            <person name="Gohl D.M."/>
            <person name="Silverstein K.A.T."/>
            <person name="Koren S."/>
            <person name="Bechman K.B."/>
            <person name="Herman A."/>
            <person name="Abrahante J.E."/>
            <person name="Garbe J."/>
        </authorList>
    </citation>
    <scope>NUCLEOTIDE SEQUENCE</scope>
    <source>
        <strain evidence="1">Duluth1</strain>
        <tissue evidence="1">Whole animal</tissue>
    </source>
</reference>
<name>A0A9D4N860_DREPO</name>
<organism evidence="1 2">
    <name type="scientific">Dreissena polymorpha</name>
    <name type="common">Zebra mussel</name>
    <name type="synonym">Mytilus polymorpha</name>
    <dbReference type="NCBI Taxonomy" id="45954"/>
    <lineage>
        <taxon>Eukaryota</taxon>
        <taxon>Metazoa</taxon>
        <taxon>Spiralia</taxon>
        <taxon>Lophotrochozoa</taxon>
        <taxon>Mollusca</taxon>
        <taxon>Bivalvia</taxon>
        <taxon>Autobranchia</taxon>
        <taxon>Heteroconchia</taxon>
        <taxon>Euheterodonta</taxon>
        <taxon>Imparidentia</taxon>
        <taxon>Neoheterodontei</taxon>
        <taxon>Myida</taxon>
        <taxon>Dreissenoidea</taxon>
        <taxon>Dreissenidae</taxon>
        <taxon>Dreissena</taxon>
    </lineage>
</organism>
<evidence type="ECO:0000313" key="2">
    <source>
        <dbReference type="Proteomes" id="UP000828390"/>
    </source>
</evidence>
<sequence length="60" mass="6741">MVMDINNQRKSVEINIAIERKSGTEKFRLINALRTMKADDVGDAKIGCTGKYKRTDPISV</sequence>
<dbReference type="Proteomes" id="UP000828390">
    <property type="component" value="Unassembled WGS sequence"/>
</dbReference>
<evidence type="ECO:0000313" key="1">
    <source>
        <dbReference type="EMBL" id="KAH3888999.1"/>
    </source>
</evidence>
<reference evidence="1" key="1">
    <citation type="journal article" date="2019" name="bioRxiv">
        <title>The Genome of the Zebra Mussel, Dreissena polymorpha: A Resource for Invasive Species Research.</title>
        <authorList>
            <person name="McCartney M.A."/>
            <person name="Auch B."/>
            <person name="Kono T."/>
            <person name="Mallez S."/>
            <person name="Zhang Y."/>
            <person name="Obille A."/>
            <person name="Becker A."/>
            <person name="Abrahante J.E."/>
            <person name="Garbe J."/>
            <person name="Badalamenti J.P."/>
            <person name="Herman A."/>
            <person name="Mangelson H."/>
            <person name="Liachko I."/>
            <person name="Sullivan S."/>
            <person name="Sone E.D."/>
            <person name="Koren S."/>
            <person name="Silverstein K.A.T."/>
            <person name="Beckman K.B."/>
            <person name="Gohl D.M."/>
        </authorList>
    </citation>
    <scope>NUCLEOTIDE SEQUENCE</scope>
    <source>
        <strain evidence="1">Duluth1</strain>
        <tissue evidence="1">Whole animal</tissue>
    </source>
</reference>
<protein>
    <submittedName>
        <fullName evidence="1">Uncharacterized protein</fullName>
    </submittedName>
</protein>
<keyword evidence="2" id="KW-1185">Reference proteome</keyword>